<dbReference type="Proteomes" id="UP000242705">
    <property type="component" value="Unassembled WGS sequence"/>
</dbReference>
<accession>A0A2T2WSA5</accession>
<proteinExistence type="predicted"/>
<dbReference type="AlphaFoldDB" id="A0A2T2WSA5"/>
<dbReference type="Pfam" id="PF09851">
    <property type="entry name" value="SHOCT"/>
    <property type="match status" value="1"/>
</dbReference>
<protein>
    <submittedName>
        <fullName evidence="3">SHOCT domain-containing protein</fullName>
    </submittedName>
</protein>
<comment type="caution">
    <text evidence="3">The sequence shown here is derived from an EMBL/GenBank/DDBJ whole genome shotgun (WGS) entry which is preliminary data.</text>
</comment>
<evidence type="ECO:0000313" key="3">
    <source>
        <dbReference type="EMBL" id="PSR25125.1"/>
    </source>
</evidence>
<keyword evidence="1" id="KW-0812">Transmembrane</keyword>
<feature type="domain" description="SHOCT" evidence="2">
    <location>
        <begin position="71"/>
        <end position="98"/>
    </location>
</feature>
<name>A0A2T2WSA5_SULTH</name>
<organism evidence="3 4">
    <name type="scientific">Sulfobacillus thermosulfidooxidans</name>
    <dbReference type="NCBI Taxonomy" id="28034"/>
    <lineage>
        <taxon>Bacteria</taxon>
        <taxon>Bacillati</taxon>
        <taxon>Bacillota</taxon>
        <taxon>Clostridia</taxon>
        <taxon>Eubacteriales</taxon>
        <taxon>Clostridiales Family XVII. Incertae Sedis</taxon>
        <taxon>Sulfobacillus</taxon>
    </lineage>
</organism>
<keyword evidence="1" id="KW-0472">Membrane</keyword>
<feature type="transmembrane region" description="Helical" evidence="1">
    <location>
        <begin position="21"/>
        <end position="42"/>
    </location>
</feature>
<evidence type="ECO:0000259" key="2">
    <source>
        <dbReference type="Pfam" id="PF09851"/>
    </source>
</evidence>
<dbReference type="InterPro" id="IPR018649">
    <property type="entry name" value="SHOCT"/>
</dbReference>
<keyword evidence="1" id="KW-1133">Transmembrane helix</keyword>
<gene>
    <name evidence="3" type="ORF">C7B47_12870</name>
</gene>
<dbReference type="EMBL" id="PXYX01000035">
    <property type="protein sequence ID" value="PSR25125.1"/>
    <property type="molecule type" value="Genomic_DNA"/>
</dbReference>
<reference evidence="3 4" key="1">
    <citation type="journal article" date="2014" name="BMC Genomics">
        <title>Comparison of environmental and isolate Sulfobacillus genomes reveals diverse carbon, sulfur, nitrogen, and hydrogen metabolisms.</title>
        <authorList>
            <person name="Justice N.B."/>
            <person name="Norman A."/>
            <person name="Brown C.T."/>
            <person name="Singh A."/>
            <person name="Thomas B.C."/>
            <person name="Banfield J.F."/>
        </authorList>
    </citation>
    <scope>NUCLEOTIDE SEQUENCE [LARGE SCALE GENOMIC DNA]</scope>
    <source>
        <strain evidence="3">AMDSBA5</strain>
    </source>
</reference>
<sequence length="107" mass="12663">MRCLAKGVGFMPLVPQPPSEIPTAIFNIFMLMLLWRFTVRLLRGPKRRRRHWMTQRVSHSPFIESATRPQTPLEIAQDRYARGEIDDKEFEQIVEHLLKSRSSSQDW</sequence>
<evidence type="ECO:0000256" key="1">
    <source>
        <dbReference type="SAM" id="Phobius"/>
    </source>
</evidence>
<evidence type="ECO:0000313" key="4">
    <source>
        <dbReference type="Proteomes" id="UP000242705"/>
    </source>
</evidence>